<dbReference type="Pfam" id="PF14111">
    <property type="entry name" value="DUF4283"/>
    <property type="match status" value="1"/>
</dbReference>
<evidence type="ECO:0000259" key="1">
    <source>
        <dbReference type="Pfam" id="PF14111"/>
    </source>
</evidence>
<protein>
    <recommendedName>
        <fullName evidence="5">CCHC-type domain-containing protein</fullName>
    </recommendedName>
</protein>
<evidence type="ECO:0000259" key="2">
    <source>
        <dbReference type="Pfam" id="PF14392"/>
    </source>
</evidence>
<dbReference type="Gramene" id="AUR62027183-RA">
    <property type="protein sequence ID" value="AUR62027183-RA:cds"/>
    <property type="gene ID" value="AUR62027183"/>
</dbReference>
<dbReference type="Proteomes" id="UP000596660">
    <property type="component" value="Unplaced"/>
</dbReference>
<dbReference type="EnsemblPlants" id="AUR62027183-RA">
    <property type="protein sequence ID" value="AUR62027183-RA:cds"/>
    <property type="gene ID" value="AUR62027183"/>
</dbReference>
<reference evidence="3" key="1">
    <citation type="journal article" date="2017" name="Nature">
        <title>The genome of Chenopodium quinoa.</title>
        <authorList>
            <person name="Jarvis D.E."/>
            <person name="Ho Y.S."/>
            <person name="Lightfoot D.J."/>
            <person name="Schmoeckel S.M."/>
            <person name="Li B."/>
            <person name="Borm T.J.A."/>
            <person name="Ohyanagi H."/>
            <person name="Mineta K."/>
            <person name="Michell C.T."/>
            <person name="Saber N."/>
            <person name="Kharbatia N.M."/>
            <person name="Rupper R.R."/>
            <person name="Sharp A.R."/>
            <person name="Dally N."/>
            <person name="Boughton B.A."/>
            <person name="Woo Y.H."/>
            <person name="Gao G."/>
            <person name="Schijlen E.G.W.M."/>
            <person name="Guo X."/>
            <person name="Momin A.A."/>
            <person name="Negrao S."/>
            <person name="Al-Babili S."/>
            <person name="Gehring C."/>
            <person name="Roessner U."/>
            <person name="Jung C."/>
            <person name="Murphy K."/>
            <person name="Arold S.T."/>
            <person name="Gojobori T."/>
            <person name="van der Linden C.G."/>
            <person name="van Loo E.N."/>
            <person name="Jellen E.N."/>
            <person name="Maughan P.J."/>
            <person name="Tester M."/>
        </authorList>
    </citation>
    <scope>NUCLEOTIDE SEQUENCE [LARGE SCALE GENOMIC DNA]</scope>
    <source>
        <strain evidence="3">cv. PI 614886</strain>
    </source>
</reference>
<dbReference type="OMA" id="CIISEYY"/>
<organism evidence="3 4">
    <name type="scientific">Chenopodium quinoa</name>
    <name type="common">Quinoa</name>
    <dbReference type="NCBI Taxonomy" id="63459"/>
    <lineage>
        <taxon>Eukaryota</taxon>
        <taxon>Viridiplantae</taxon>
        <taxon>Streptophyta</taxon>
        <taxon>Embryophyta</taxon>
        <taxon>Tracheophyta</taxon>
        <taxon>Spermatophyta</taxon>
        <taxon>Magnoliopsida</taxon>
        <taxon>eudicotyledons</taxon>
        <taxon>Gunneridae</taxon>
        <taxon>Pentapetalae</taxon>
        <taxon>Caryophyllales</taxon>
        <taxon>Chenopodiaceae</taxon>
        <taxon>Chenopodioideae</taxon>
        <taxon>Atripliceae</taxon>
        <taxon>Chenopodium</taxon>
    </lineage>
</organism>
<evidence type="ECO:0000313" key="4">
    <source>
        <dbReference type="Proteomes" id="UP000596660"/>
    </source>
</evidence>
<reference evidence="3" key="2">
    <citation type="submission" date="2021-03" db="UniProtKB">
        <authorList>
            <consortium name="EnsemblPlants"/>
        </authorList>
    </citation>
    <scope>IDENTIFICATION</scope>
</reference>
<dbReference type="InterPro" id="IPR040256">
    <property type="entry name" value="At4g02000-like"/>
</dbReference>
<dbReference type="Pfam" id="PF14392">
    <property type="entry name" value="zf-CCHC_4"/>
    <property type="match status" value="1"/>
</dbReference>
<accession>A0A803MCJ0</accession>
<dbReference type="InterPro" id="IPR025836">
    <property type="entry name" value="Zn_knuckle_CX2CX4HX4C"/>
</dbReference>
<dbReference type="PANTHER" id="PTHR31286:SF167">
    <property type="entry name" value="OS09G0268800 PROTEIN"/>
    <property type="match status" value="1"/>
</dbReference>
<proteinExistence type="predicted"/>
<feature type="domain" description="Zinc knuckle CX2CX4HX4C" evidence="2">
    <location>
        <begin position="178"/>
        <end position="224"/>
    </location>
</feature>
<evidence type="ECO:0008006" key="5">
    <source>
        <dbReference type="Google" id="ProtNLM"/>
    </source>
</evidence>
<evidence type="ECO:0000313" key="3">
    <source>
        <dbReference type="EnsemblPlants" id="AUR62027183-RA:cds"/>
    </source>
</evidence>
<keyword evidence="4" id="KW-1185">Reference proteome</keyword>
<name>A0A803MCJ0_CHEQI</name>
<feature type="domain" description="DUF4283" evidence="1">
    <location>
        <begin position="37"/>
        <end position="113"/>
    </location>
</feature>
<dbReference type="InterPro" id="IPR025558">
    <property type="entry name" value="DUF4283"/>
</dbReference>
<dbReference type="AlphaFoldDB" id="A0A803MCJ0"/>
<sequence>MDSEFLKEWEKFSLTEEENAIVGVEDGGNVKGDAVDQIRLAIVGKLCTVKPFNVEAMKRTLTSVWRLNDNIAIRTIESNLFVFQFFDVADKERILASCSWFFDEKLLLVKEMLGGEQPLEVEFLSSPMWVRLLDVPFNKRNSSVMYDIGEALESFLEFDDSNPLGWGEYMRIKVMTNVRKPLRRGVFIATEGKEVKWIDVKYERLADFCFYCGILDHTERDCLKKMEEGESKGEVVYQIWYVA</sequence>
<dbReference type="PANTHER" id="PTHR31286">
    <property type="entry name" value="GLYCINE-RICH CELL WALL STRUCTURAL PROTEIN 1.8-LIKE"/>
    <property type="match status" value="1"/>
</dbReference>